<evidence type="ECO:0000256" key="1">
    <source>
        <dbReference type="ARBA" id="ARBA00022475"/>
    </source>
</evidence>
<keyword evidence="1" id="KW-1003">Cell membrane</keyword>
<evidence type="ECO:0000256" key="4">
    <source>
        <dbReference type="ARBA" id="ARBA00023136"/>
    </source>
</evidence>
<evidence type="ECO:0000259" key="6">
    <source>
        <dbReference type="Pfam" id="PF06305"/>
    </source>
</evidence>
<dbReference type="AlphaFoldDB" id="A0A2T7UJM6"/>
<dbReference type="GO" id="GO:0005886">
    <property type="term" value="C:plasma membrane"/>
    <property type="evidence" value="ECO:0007669"/>
    <property type="project" value="InterPro"/>
</dbReference>
<dbReference type="EMBL" id="QDDR01000022">
    <property type="protein sequence ID" value="PVE44866.1"/>
    <property type="molecule type" value="Genomic_DNA"/>
</dbReference>
<evidence type="ECO:0000256" key="2">
    <source>
        <dbReference type="ARBA" id="ARBA00022692"/>
    </source>
</evidence>
<proteinExistence type="predicted"/>
<dbReference type="OrthoDB" id="7689797at2"/>
<organism evidence="7 8">
    <name type="scientific">Pararhodobacter aggregans</name>
    <dbReference type="NCBI Taxonomy" id="404875"/>
    <lineage>
        <taxon>Bacteria</taxon>
        <taxon>Pseudomonadati</taxon>
        <taxon>Pseudomonadota</taxon>
        <taxon>Alphaproteobacteria</taxon>
        <taxon>Rhodobacterales</taxon>
        <taxon>Paracoccaceae</taxon>
        <taxon>Pararhodobacter</taxon>
    </lineage>
</organism>
<dbReference type="RefSeq" id="WP_107751705.1">
    <property type="nucleotide sequence ID" value="NZ_QBKF01000005.1"/>
</dbReference>
<evidence type="ECO:0000313" key="8">
    <source>
        <dbReference type="Proteomes" id="UP000244810"/>
    </source>
</evidence>
<dbReference type="InterPro" id="IPR010445">
    <property type="entry name" value="LapA_dom"/>
</dbReference>
<dbReference type="Pfam" id="PF06305">
    <property type="entry name" value="LapA_dom"/>
    <property type="match status" value="1"/>
</dbReference>
<sequence>MKYLRYALLAVVLVLCVTVALANREPVTLALWPDTVSAFIGFGYAVTLPLFAIVGLAAGLGLLLGLVWEWLRERGQRVEAKKNRRELDRLRADSNPAPAPAAANTAAPRDRVLAILDDKEP</sequence>
<feature type="domain" description="Lipopolysaccharide assembly protein A" evidence="6">
    <location>
        <begin position="23"/>
        <end position="93"/>
    </location>
</feature>
<keyword evidence="8" id="KW-1185">Reference proteome</keyword>
<feature type="transmembrane region" description="Helical" evidence="5">
    <location>
        <begin position="38"/>
        <end position="71"/>
    </location>
</feature>
<protein>
    <submittedName>
        <fullName evidence="7">DUF1049 domain-containing protein</fullName>
    </submittedName>
</protein>
<keyword evidence="4 5" id="KW-0472">Membrane</keyword>
<evidence type="ECO:0000313" key="7">
    <source>
        <dbReference type="EMBL" id="PVE44866.1"/>
    </source>
</evidence>
<keyword evidence="3 5" id="KW-1133">Transmembrane helix</keyword>
<evidence type="ECO:0000256" key="3">
    <source>
        <dbReference type="ARBA" id="ARBA00022989"/>
    </source>
</evidence>
<reference evidence="7 8" key="1">
    <citation type="journal article" date="2011" name="Syst. Appl. Microbiol.">
        <title>Defluviimonas denitrificans gen. nov., sp. nov., and Pararhodobacter aggregans gen. nov., sp. nov., non-phototrophic Rhodobacteraceae from the biofilter of a marine aquaculture.</title>
        <authorList>
            <person name="Foesel B.U."/>
            <person name="Drake H.L."/>
            <person name="Schramm A."/>
        </authorList>
    </citation>
    <scope>NUCLEOTIDE SEQUENCE [LARGE SCALE GENOMIC DNA]</scope>
    <source>
        <strain evidence="7 8">D1-19</strain>
    </source>
</reference>
<dbReference type="Proteomes" id="UP000244810">
    <property type="component" value="Unassembled WGS sequence"/>
</dbReference>
<evidence type="ECO:0000256" key="5">
    <source>
        <dbReference type="SAM" id="Phobius"/>
    </source>
</evidence>
<comment type="caution">
    <text evidence="7">The sequence shown here is derived from an EMBL/GenBank/DDBJ whole genome shotgun (WGS) entry which is preliminary data.</text>
</comment>
<accession>A0A2T7UJM6</accession>
<keyword evidence="2 5" id="KW-0812">Transmembrane</keyword>
<name>A0A2T7UJM6_9RHOB</name>
<gene>
    <name evidence="7" type="ORF">DDE23_24375</name>
</gene>